<dbReference type="Pfam" id="PF01370">
    <property type="entry name" value="Epimerase"/>
    <property type="match status" value="1"/>
</dbReference>
<dbReference type="Gene3D" id="3.40.50.720">
    <property type="entry name" value="NAD(P)-binding Rossmann-like Domain"/>
    <property type="match status" value="1"/>
</dbReference>
<keyword evidence="3" id="KW-1185">Reference proteome</keyword>
<evidence type="ECO:0000259" key="1">
    <source>
        <dbReference type="Pfam" id="PF01370"/>
    </source>
</evidence>
<dbReference type="EMBL" id="CP074694">
    <property type="protein sequence ID" value="QVL34993.1"/>
    <property type="molecule type" value="Genomic_DNA"/>
</dbReference>
<evidence type="ECO:0000313" key="2">
    <source>
        <dbReference type="EMBL" id="QVL34993.1"/>
    </source>
</evidence>
<dbReference type="AlphaFoldDB" id="A0A8E6BAZ6"/>
<dbReference type="GO" id="GO:0004029">
    <property type="term" value="F:aldehyde dehydrogenase (NAD+) activity"/>
    <property type="evidence" value="ECO:0007669"/>
    <property type="project" value="TreeGrafter"/>
</dbReference>
<dbReference type="KEGG" id="tsph:KIH39_23395"/>
<dbReference type="PANTHER" id="PTHR48079">
    <property type="entry name" value="PROTEIN YEEZ"/>
    <property type="match status" value="1"/>
</dbReference>
<organism evidence="2 3">
    <name type="scientific">Telmatocola sphagniphila</name>
    <dbReference type="NCBI Taxonomy" id="1123043"/>
    <lineage>
        <taxon>Bacteria</taxon>
        <taxon>Pseudomonadati</taxon>
        <taxon>Planctomycetota</taxon>
        <taxon>Planctomycetia</taxon>
        <taxon>Gemmatales</taxon>
        <taxon>Gemmataceae</taxon>
    </lineage>
</organism>
<reference evidence="2" key="1">
    <citation type="submission" date="2021-05" db="EMBL/GenBank/DDBJ databases">
        <title>Complete genome sequence of the cellulolytic planctomycete Telmatocola sphagniphila SP2T and characterization of the first cellulase from planctomycetes.</title>
        <authorList>
            <person name="Rakitin A.L."/>
            <person name="Beletsky A.V."/>
            <person name="Naumoff D.G."/>
            <person name="Kulichevskaya I.S."/>
            <person name="Mardanov A.V."/>
            <person name="Ravin N.V."/>
            <person name="Dedysh S.N."/>
        </authorList>
    </citation>
    <scope>NUCLEOTIDE SEQUENCE</scope>
    <source>
        <strain evidence="2">SP2T</strain>
    </source>
</reference>
<dbReference type="CDD" id="cd05266">
    <property type="entry name" value="SDR_a4"/>
    <property type="match status" value="1"/>
</dbReference>
<evidence type="ECO:0000313" key="3">
    <source>
        <dbReference type="Proteomes" id="UP000676194"/>
    </source>
</evidence>
<proteinExistence type="predicted"/>
<dbReference type="InterPro" id="IPR051783">
    <property type="entry name" value="NAD(P)-dependent_oxidoreduct"/>
</dbReference>
<feature type="domain" description="NAD-dependent epimerase/dehydratase" evidence="1">
    <location>
        <begin position="5"/>
        <end position="208"/>
    </location>
</feature>
<sequence length="285" mass="31446">MANLIIGCGYLGRSVARLWLEAKQEVYALTRSAGSELPAGTQPITGDVTQPQSLSKLGSQSWDTLLYAVGLDRKSGRSFREVYIDGLRNVLEKLPPGGKFLYVSSTSVYGQTTGEWVNEASDTSPLEENGKIVREAELLLHSYRPEAVILRFAGIYGPGRLLRRTSIEKGEVLVCNPDKWLNLIHREDGARAILLAQTSAQAGQIYLISDGQPVRRPDFYSFLAEQLNAPTVRFQSPPAGVPQPPHEMGNRRIENRKARQELGFEPQFANYRSGIAASLTAEVES</sequence>
<name>A0A8E6BAZ6_9BACT</name>
<accession>A0A8E6BAZ6</accession>
<dbReference type="InterPro" id="IPR036291">
    <property type="entry name" value="NAD(P)-bd_dom_sf"/>
</dbReference>
<gene>
    <name evidence="2" type="ORF">KIH39_23395</name>
</gene>
<dbReference type="InterPro" id="IPR001509">
    <property type="entry name" value="Epimerase_deHydtase"/>
</dbReference>
<protein>
    <submittedName>
        <fullName evidence="2">SDR family oxidoreductase</fullName>
    </submittedName>
</protein>
<dbReference type="Proteomes" id="UP000676194">
    <property type="component" value="Chromosome"/>
</dbReference>
<dbReference type="GO" id="GO:0005737">
    <property type="term" value="C:cytoplasm"/>
    <property type="evidence" value="ECO:0007669"/>
    <property type="project" value="TreeGrafter"/>
</dbReference>
<dbReference type="PANTHER" id="PTHR48079:SF6">
    <property type="entry name" value="NAD(P)-BINDING DOMAIN-CONTAINING PROTEIN-RELATED"/>
    <property type="match status" value="1"/>
</dbReference>
<dbReference type="SUPFAM" id="SSF51735">
    <property type="entry name" value="NAD(P)-binding Rossmann-fold domains"/>
    <property type="match status" value="1"/>
</dbReference>